<comment type="caution">
    <text evidence="2">The sequence shown here is derived from an EMBL/GenBank/DDBJ whole genome shotgun (WGS) entry which is preliminary data.</text>
</comment>
<dbReference type="Pfam" id="PF08386">
    <property type="entry name" value="Abhydrolase_4"/>
    <property type="match status" value="1"/>
</dbReference>
<dbReference type="AlphaFoldDB" id="A0AAW0D9Y1"/>
<proteinExistence type="predicted"/>
<reference evidence="2 3" key="1">
    <citation type="submission" date="2024-01" db="EMBL/GenBank/DDBJ databases">
        <title>A draft genome for a cacao thread blight-causing isolate of Paramarasmius palmivorus.</title>
        <authorList>
            <person name="Baruah I.K."/>
            <person name="Bukari Y."/>
            <person name="Amoako-Attah I."/>
            <person name="Meinhardt L.W."/>
            <person name="Bailey B.A."/>
            <person name="Cohen S.P."/>
        </authorList>
    </citation>
    <scope>NUCLEOTIDE SEQUENCE [LARGE SCALE GENOMIC DNA]</scope>
    <source>
        <strain evidence="2 3">GH-12</strain>
    </source>
</reference>
<evidence type="ECO:0000313" key="2">
    <source>
        <dbReference type="EMBL" id="KAK7047824.1"/>
    </source>
</evidence>
<evidence type="ECO:0000259" key="1">
    <source>
        <dbReference type="Pfam" id="PF08386"/>
    </source>
</evidence>
<organism evidence="2 3">
    <name type="scientific">Paramarasmius palmivorus</name>
    <dbReference type="NCBI Taxonomy" id="297713"/>
    <lineage>
        <taxon>Eukaryota</taxon>
        <taxon>Fungi</taxon>
        <taxon>Dikarya</taxon>
        <taxon>Basidiomycota</taxon>
        <taxon>Agaricomycotina</taxon>
        <taxon>Agaricomycetes</taxon>
        <taxon>Agaricomycetidae</taxon>
        <taxon>Agaricales</taxon>
        <taxon>Marasmiineae</taxon>
        <taxon>Marasmiaceae</taxon>
        <taxon>Paramarasmius</taxon>
    </lineage>
</organism>
<protein>
    <recommendedName>
        <fullName evidence="1">Peptidase S33 tripeptidyl aminopeptidase-like C-terminal domain-containing protein</fullName>
    </recommendedName>
</protein>
<dbReference type="InterPro" id="IPR013595">
    <property type="entry name" value="Pept_S33_TAP-like_C"/>
</dbReference>
<dbReference type="EMBL" id="JAYKXP010000018">
    <property type="protein sequence ID" value="KAK7047824.1"/>
    <property type="molecule type" value="Genomic_DNA"/>
</dbReference>
<accession>A0AAW0D9Y1</accession>
<dbReference type="Proteomes" id="UP001383192">
    <property type="component" value="Unassembled WGS sequence"/>
</dbReference>
<name>A0AAW0D9Y1_9AGAR</name>
<gene>
    <name evidence="2" type="ORF">VNI00_006152</name>
</gene>
<sequence>MNRRISHGLLQDKVDRLIIDGVMDVENDYYTTQWKENVLDTSKTLNRFFEECHSAGPDLCAFYESSPEAIGERLNKLYDTVIRAPVATRIPGLYGLVDYERLRNVLLAALYNPGGWPKIAAGLAALEVGDGSILIQEPVLVEDDAQFECNCDPSQHAFENVWDGRQVFFCNDGDVVPPGLEEAEKHYEECLKVSEWGSMFAGARISCSGWPEIPKTFFRGPISGNTSHPMLLIGNTADPVTPVHAAHVVSQGFPGSVVLTQDSAGHSSLAVPSICTISAVRAYFINGTLPEPGTVCPVIGTPFTNWTSTESEKRQLSEGQGDSALYETLKEMGKLSGIRRPGLSLFSV</sequence>
<evidence type="ECO:0000313" key="3">
    <source>
        <dbReference type="Proteomes" id="UP001383192"/>
    </source>
</evidence>
<feature type="domain" description="Peptidase S33 tripeptidyl aminopeptidase-like C-terminal" evidence="1">
    <location>
        <begin position="196"/>
        <end position="296"/>
    </location>
</feature>
<keyword evidence="3" id="KW-1185">Reference proteome</keyword>